<feature type="domain" description="4Fe-4S ferredoxin-type" evidence="12">
    <location>
        <begin position="403"/>
        <end position="431"/>
    </location>
</feature>
<evidence type="ECO:0000256" key="3">
    <source>
        <dbReference type="ARBA" id="ARBA00022967"/>
    </source>
</evidence>
<feature type="domain" description="4Fe-4S ferredoxin-type" evidence="12">
    <location>
        <begin position="363"/>
        <end position="394"/>
    </location>
</feature>
<evidence type="ECO:0000313" key="14">
    <source>
        <dbReference type="Proteomes" id="UP000008561"/>
    </source>
</evidence>
<dbReference type="PROSITE" id="PS51379">
    <property type="entry name" value="4FE4S_FER_2"/>
    <property type="match status" value="2"/>
</dbReference>
<dbReference type="NCBIfam" id="NF003761">
    <property type="entry name" value="PRK05352.1-4"/>
    <property type="match status" value="1"/>
</dbReference>
<dbReference type="RefSeq" id="WP_012175952.1">
    <property type="nucleotide sequence ID" value="NC_009943.1"/>
</dbReference>
<reference evidence="13 14" key="1">
    <citation type="submission" date="2007-10" db="EMBL/GenBank/DDBJ databases">
        <title>Complete sequence of Desulfococcus oleovorans Hxd3.</title>
        <authorList>
            <consortium name="US DOE Joint Genome Institute"/>
            <person name="Copeland A."/>
            <person name="Lucas S."/>
            <person name="Lapidus A."/>
            <person name="Barry K."/>
            <person name="Glavina del Rio T."/>
            <person name="Dalin E."/>
            <person name="Tice H."/>
            <person name="Pitluck S."/>
            <person name="Kiss H."/>
            <person name="Brettin T."/>
            <person name="Bruce D."/>
            <person name="Detter J.C."/>
            <person name="Han C."/>
            <person name="Schmutz J."/>
            <person name="Larimer F."/>
            <person name="Land M."/>
            <person name="Hauser L."/>
            <person name="Kyrpides N."/>
            <person name="Kim E."/>
            <person name="Wawrik B."/>
            <person name="Richardson P."/>
        </authorList>
    </citation>
    <scope>NUCLEOTIDE SEQUENCE [LARGE SCALE GENOMIC DNA]</scope>
    <source>
        <strain evidence="14">DSM 6200 / JCM 39069 / Hxd3</strain>
    </source>
</reference>
<evidence type="ECO:0000256" key="2">
    <source>
        <dbReference type="ARBA" id="ARBA00022723"/>
    </source>
</evidence>
<comment type="catalytic activity">
    <reaction evidence="11">
        <text>a ubiquinone + n Na(+)(in) + NADH + H(+) = a ubiquinol + n Na(+)(out) + NAD(+)</text>
        <dbReference type="Rhea" id="RHEA:47748"/>
        <dbReference type="Rhea" id="RHEA-COMP:9565"/>
        <dbReference type="Rhea" id="RHEA-COMP:9566"/>
        <dbReference type="ChEBI" id="CHEBI:15378"/>
        <dbReference type="ChEBI" id="CHEBI:16389"/>
        <dbReference type="ChEBI" id="CHEBI:17976"/>
        <dbReference type="ChEBI" id="CHEBI:29101"/>
        <dbReference type="ChEBI" id="CHEBI:57540"/>
        <dbReference type="ChEBI" id="CHEBI:57945"/>
        <dbReference type="EC" id="7.2.1.1"/>
    </reaction>
</comment>
<dbReference type="eggNOG" id="COG1726">
    <property type="taxonomic scope" value="Bacteria"/>
</dbReference>
<dbReference type="STRING" id="96561.Dole_2536"/>
<keyword evidence="10 11" id="KW-0739">Sodium transport</keyword>
<evidence type="ECO:0000256" key="9">
    <source>
        <dbReference type="ARBA" id="ARBA00023075"/>
    </source>
</evidence>
<dbReference type="HAMAP" id="MF_00425">
    <property type="entry name" value="NqrA"/>
    <property type="match status" value="1"/>
</dbReference>
<dbReference type="GO" id="GO:0046872">
    <property type="term" value="F:metal ion binding"/>
    <property type="evidence" value="ECO:0007669"/>
    <property type="project" value="UniProtKB-KW"/>
</dbReference>
<evidence type="ECO:0000256" key="7">
    <source>
        <dbReference type="ARBA" id="ARBA00023053"/>
    </source>
</evidence>
<evidence type="ECO:0000313" key="13">
    <source>
        <dbReference type="EMBL" id="ABW68340.1"/>
    </source>
</evidence>
<dbReference type="Gene3D" id="3.30.70.20">
    <property type="match status" value="1"/>
</dbReference>
<dbReference type="GO" id="GO:0051536">
    <property type="term" value="F:iron-sulfur cluster binding"/>
    <property type="evidence" value="ECO:0007669"/>
    <property type="project" value="UniProtKB-KW"/>
</dbReference>
<name>A8ZWA6_DESOH</name>
<comment type="function">
    <text evidence="11">NQR complex catalyzes the reduction of ubiquinone-1 to ubiquinol by two successive reactions, coupled with the transport of Na(+) ions from the cytoplasm to the periplasm. NqrA to NqrE are probably involved in the second step, the conversion of ubisemiquinone to ubiquinol.</text>
</comment>
<keyword evidence="2" id="KW-0479">Metal-binding</keyword>
<dbReference type="Pfam" id="PF24836">
    <property type="entry name" value="NQRA_2nd"/>
    <property type="match status" value="1"/>
</dbReference>
<dbReference type="PANTHER" id="PTHR37839:SF1">
    <property type="entry name" value="NA(+)-TRANSLOCATING NADH-QUINONE REDUCTASE SUBUNIT A"/>
    <property type="match status" value="1"/>
</dbReference>
<dbReference type="AlphaFoldDB" id="A8ZWA6"/>
<evidence type="ECO:0000256" key="11">
    <source>
        <dbReference type="HAMAP-Rule" id="MF_00425"/>
    </source>
</evidence>
<keyword evidence="5" id="KW-0411">Iron-sulfur</keyword>
<evidence type="ECO:0000259" key="12">
    <source>
        <dbReference type="PROSITE" id="PS51379"/>
    </source>
</evidence>
<evidence type="ECO:0000256" key="5">
    <source>
        <dbReference type="ARBA" id="ARBA00023014"/>
    </source>
</evidence>
<dbReference type="InterPro" id="IPR056148">
    <property type="entry name" value="NQRA_2nd"/>
</dbReference>
<evidence type="ECO:0000256" key="4">
    <source>
        <dbReference type="ARBA" id="ARBA00023004"/>
    </source>
</evidence>
<gene>
    <name evidence="11" type="primary">nqrA</name>
    <name evidence="13" type="ordered locus">Dole_2536</name>
</gene>
<comment type="subunit">
    <text evidence="11">Composed of six subunits; NqrA, NqrB, NqrC, NqrD, NqrE and NqrF.</text>
</comment>
<keyword evidence="8 11" id="KW-0406">Ion transport</keyword>
<keyword evidence="4" id="KW-0408">Iron</keyword>
<dbReference type="Pfam" id="PF13187">
    <property type="entry name" value="Fer4_9"/>
    <property type="match status" value="1"/>
</dbReference>
<comment type="similarity">
    <text evidence="11">Belongs to the NqrA family.</text>
</comment>
<dbReference type="Pfam" id="PF05896">
    <property type="entry name" value="NQRA_N"/>
    <property type="match status" value="1"/>
</dbReference>
<sequence length="446" mass="48350">MPTVAMKKGLGLNITGQPDPNLETITGFDRIGVVPERIPFVKPKLQVAEGDTVRRGSVLFVDKRNPDICFVSPAGGTVKAIDFGPRRVIRAIVIAVDRDEACESVDPLSEKKISAMQKAGLTALMMKAGLWPFLRALPFRDMADPLSDPPAIIVNLEALDPFHPGPLVYMKDAADHFRLGMSALSRLAPRVLVAASPETASRLTAISPLISHTVTGPYPADDPGVLLYYTRSSPADNRNWYIHGADVVLMGEFLKTGCFPVHRVVAVSTPMVRYYCRTRMGAPLVRLAPGLDKADTIQIMAGGLWRGQRVSADSFLGMYETAVTALPDGKTSEFLGFLRPGTNKPTRSRAFLSRLRKGPLPMDAGMHGEERACVNCGTCATVCPVDILPQFTVKAVLAGEVEESLAHGLLDCVECGLCAYVCPSKIELTEHLKTARQAYYMETTAP</sequence>
<dbReference type="GO" id="GO:0016655">
    <property type="term" value="F:oxidoreductase activity, acting on NAD(P)H, quinone or similar compound as acceptor"/>
    <property type="evidence" value="ECO:0007669"/>
    <property type="project" value="UniProtKB-UniRule"/>
</dbReference>
<organism evidence="13 14">
    <name type="scientific">Desulfosudis oleivorans (strain DSM 6200 / JCM 39069 / Hxd3)</name>
    <name type="common">Desulfococcus oleovorans</name>
    <dbReference type="NCBI Taxonomy" id="96561"/>
    <lineage>
        <taxon>Bacteria</taxon>
        <taxon>Pseudomonadati</taxon>
        <taxon>Thermodesulfobacteriota</taxon>
        <taxon>Desulfobacteria</taxon>
        <taxon>Desulfobacterales</taxon>
        <taxon>Desulfosudaceae</taxon>
        <taxon>Desulfosudis</taxon>
    </lineage>
</organism>
<dbReference type="InterPro" id="IPR017896">
    <property type="entry name" value="4Fe4S_Fe-S-bd"/>
</dbReference>
<protein>
    <recommendedName>
        <fullName evidence="11">Na(+)-translocating NADH-quinone reductase subunit A</fullName>
        <shortName evidence="11">Na(+)-NQR subunit A</shortName>
        <shortName evidence="11">Na(+)-translocating NQR subunit A</shortName>
        <ecNumber evidence="11">7.2.1.1</ecNumber>
    </recommendedName>
    <alternativeName>
        <fullName evidence="11">NQR complex subunit A</fullName>
    </alternativeName>
    <alternativeName>
        <fullName evidence="11">NQR-1 subunit A</fullName>
    </alternativeName>
</protein>
<keyword evidence="9 11" id="KW-0830">Ubiquinone</keyword>
<dbReference type="InterPro" id="IPR017900">
    <property type="entry name" value="4Fe4S_Fe_S_CS"/>
</dbReference>
<dbReference type="InterPro" id="IPR056147">
    <property type="entry name" value="NQRA_N"/>
</dbReference>
<keyword evidence="1 11" id="KW-0813">Transport</keyword>
<evidence type="ECO:0000256" key="6">
    <source>
        <dbReference type="ARBA" id="ARBA00023027"/>
    </source>
</evidence>
<keyword evidence="7 11" id="KW-0915">Sodium</keyword>
<keyword evidence="14" id="KW-1185">Reference proteome</keyword>
<proteinExistence type="inferred from homology"/>
<evidence type="ECO:0000256" key="1">
    <source>
        <dbReference type="ARBA" id="ARBA00022448"/>
    </source>
</evidence>
<evidence type="ECO:0000256" key="10">
    <source>
        <dbReference type="ARBA" id="ARBA00023201"/>
    </source>
</evidence>
<dbReference type="SUPFAM" id="SSF46548">
    <property type="entry name" value="alpha-helical ferredoxin"/>
    <property type="match status" value="1"/>
</dbReference>
<dbReference type="InterPro" id="IPR022615">
    <property type="entry name" value="NqrA_C_domain"/>
</dbReference>
<dbReference type="PROSITE" id="PS00198">
    <property type="entry name" value="4FE4S_FER_1"/>
    <property type="match status" value="2"/>
</dbReference>
<dbReference type="KEGG" id="dol:Dole_2536"/>
<keyword evidence="3 11" id="KW-1278">Translocase</keyword>
<dbReference type="PANTHER" id="PTHR37839">
    <property type="entry name" value="NA(+)-TRANSLOCATING NADH-QUINONE REDUCTASE SUBUNIT A"/>
    <property type="match status" value="1"/>
</dbReference>
<evidence type="ECO:0000256" key="8">
    <source>
        <dbReference type="ARBA" id="ARBA00023065"/>
    </source>
</evidence>
<dbReference type="EC" id="7.2.1.1" evidence="11"/>
<dbReference type="Proteomes" id="UP000008561">
    <property type="component" value="Chromosome"/>
</dbReference>
<dbReference type="Pfam" id="PF11973">
    <property type="entry name" value="NQRA_SLBB"/>
    <property type="match status" value="1"/>
</dbReference>
<dbReference type="HOGENOM" id="CLU_046656_0_0_7"/>
<dbReference type="InterPro" id="IPR008703">
    <property type="entry name" value="NqrA"/>
</dbReference>
<dbReference type="EMBL" id="CP000859">
    <property type="protein sequence ID" value="ABW68340.1"/>
    <property type="molecule type" value="Genomic_DNA"/>
</dbReference>
<accession>A8ZWA6</accession>
<keyword evidence="6 11" id="KW-0520">NAD</keyword>
<dbReference type="GO" id="GO:0006814">
    <property type="term" value="P:sodium ion transport"/>
    <property type="evidence" value="ECO:0007669"/>
    <property type="project" value="UniProtKB-UniRule"/>
</dbReference>